<feature type="chain" id="PRO_5047054810" evidence="1">
    <location>
        <begin position="24"/>
        <end position="296"/>
    </location>
</feature>
<evidence type="ECO:0000259" key="2">
    <source>
        <dbReference type="Pfam" id="PF19783"/>
    </source>
</evidence>
<evidence type="ECO:0000313" key="4">
    <source>
        <dbReference type="Proteomes" id="UP001198402"/>
    </source>
</evidence>
<keyword evidence="1" id="KW-0732">Signal</keyword>
<evidence type="ECO:0000313" key="3">
    <source>
        <dbReference type="EMBL" id="MCA0153565.1"/>
    </source>
</evidence>
<protein>
    <submittedName>
        <fullName evidence="3">DUF6268 family outer membrane beta-barrel protein</fullName>
    </submittedName>
</protein>
<dbReference type="Proteomes" id="UP001198402">
    <property type="component" value="Unassembled WGS sequence"/>
</dbReference>
<feature type="signal peptide" evidence="1">
    <location>
        <begin position="1"/>
        <end position="23"/>
    </location>
</feature>
<proteinExistence type="predicted"/>
<organism evidence="3 4">
    <name type="scientific">Winogradskyella vincentii</name>
    <dbReference type="NCBI Taxonomy" id="2877122"/>
    <lineage>
        <taxon>Bacteria</taxon>
        <taxon>Pseudomonadati</taxon>
        <taxon>Bacteroidota</taxon>
        <taxon>Flavobacteriia</taxon>
        <taxon>Flavobacteriales</taxon>
        <taxon>Flavobacteriaceae</taxon>
        <taxon>Winogradskyella</taxon>
    </lineage>
</organism>
<gene>
    <name evidence="3" type="ORF">LBV24_10085</name>
</gene>
<dbReference type="EMBL" id="JAIUJS010000004">
    <property type="protein sequence ID" value="MCA0153565.1"/>
    <property type="molecule type" value="Genomic_DNA"/>
</dbReference>
<keyword evidence="4" id="KW-1185">Reference proteome</keyword>
<reference evidence="4" key="1">
    <citation type="submission" date="2023-07" db="EMBL/GenBank/DDBJ databases">
        <authorList>
            <person name="Yue Y."/>
        </authorList>
    </citation>
    <scope>NUCLEOTIDE SEQUENCE [LARGE SCALE GENOMIC DNA]</scope>
    <source>
        <strain evidence="4">2Y89</strain>
    </source>
</reference>
<comment type="caution">
    <text evidence="3">The sequence shown here is derived from an EMBL/GenBank/DDBJ whole genome shotgun (WGS) entry which is preliminary data.</text>
</comment>
<sequence>MKIRLPKCIILQLIIGFCCTHFAQAQLTDLARLEYSFIPSSKSEDQYTRLRASLNFPIKIKDKDYLIIGGEYNRIILNLEEEYPFDTGSLETLHIIDFSLGYTFKGKNDWRVGININPRIASTLTNSVTSDDLFLNGGIFAIRDRTKATDIDKPYRFILGLTYNTTAGVPYPLPFISYYRRVNEKWSYNAGIPKSNLKYFFSEKSMLQVFATLDGYFANIQQPIDVDGQKVNNISLSVAVAGLGYEYCFTKHLVAYVYSGYTFRLNNVLRNSDRDEIFGLNELNAFYFRTGIKFKI</sequence>
<dbReference type="InterPro" id="IPR046235">
    <property type="entry name" value="DUF6268"/>
</dbReference>
<name>A0ABS7Y0W1_9FLAO</name>
<evidence type="ECO:0000256" key="1">
    <source>
        <dbReference type="SAM" id="SignalP"/>
    </source>
</evidence>
<accession>A0ABS7Y0W1</accession>
<feature type="domain" description="DUF6268" evidence="2">
    <location>
        <begin position="46"/>
        <end position="295"/>
    </location>
</feature>
<dbReference type="RefSeq" id="WP_224478522.1">
    <property type="nucleotide sequence ID" value="NZ_JAIUJS010000004.1"/>
</dbReference>
<dbReference type="Pfam" id="PF19783">
    <property type="entry name" value="DUF6268"/>
    <property type="match status" value="1"/>
</dbReference>